<evidence type="ECO:0000256" key="1">
    <source>
        <dbReference type="SAM" id="MobiDB-lite"/>
    </source>
</evidence>
<evidence type="ECO:0000313" key="3">
    <source>
        <dbReference type="EMBL" id="ELV3678688.1"/>
    </source>
</evidence>
<name>A0A437ITU4_CITFR</name>
<dbReference type="Proteomes" id="UP001164536">
    <property type="component" value="Chromosome"/>
</dbReference>
<evidence type="ECO:0000313" key="9">
    <source>
        <dbReference type="EMBL" id="QLV28618.1"/>
    </source>
</evidence>
<dbReference type="Proteomes" id="UP001279522">
    <property type="component" value="Unassembled WGS sequence"/>
</dbReference>
<reference evidence="8" key="6">
    <citation type="submission" date="2023-10" db="EMBL/GenBank/DDBJ databases">
        <title>Fecal carriage and genetic characteristics of carbapenem-resistant Enterobacterales among healthy adults from four provinces of China.</title>
        <authorList>
            <person name="Li Y."/>
            <person name="Zhang R."/>
        </authorList>
    </citation>
    <scope>NUCLEOTIDE SEQUENCE</scope>
    <source>
        <strain evidence="8">HN-136</strain>
    </source>
</reference>
<evidence type="ECO:0000313" key="6">
    <source>
        <dbReference type="EMBL" id="HAT3896728.1"/>
    </source>
</evidence>
<evidence type="ECO:0000313" key="4">
    <source>
        <dbReference type="EMBL" id="EMM7458436.1"/>
    </source>
</evidence>
<dbReference type="Proteomes" id="UP001169574">
    <property type="component" value="Unassembled WGS sequence"/>
</dbReference>
<reference evidence="11" key="2">
    <citation type="submission" date="2020-06" db="EMBL/GenBank/DDBJ databases">
        <title>REHAB project genomes.</title>
        <authorList>
            <person name="Shaw L.P."/>
        </authorList>
    </citation>
    <scope>NUCLEOTIDE SEQUENCE [LARGE SCALE GENOMIC DNA]</scope>
    <source>
        <strain evidence="11">RHBSTW-00370</strain>
    </source>
</reference>
<evidence type="ECO:0000313" key="2">
    <source>
        <dbReference type="EMBL" id="EHT9940649.1"/>
    </source>
</evidence>
<evidence type="ECO:0000313" key="12">
    <source>
        <dbReference type="Proteomes" id="UP001164536"/>
    </source>
</evidence>
<evidence type="ECO:0000313" key="10">
    <source>
        <dbReference type="EMBL" id="WAZ57514.1"/>
    </source>
</evidence>
<dbReference type="EMBL" id="ABKLER030000002">
    <property type="protein sequence ID" value="EMN4143364.1"/>
    <property type="molecule type" value="Genomic_DNA"/>
</dbReference>
<dbReference type="EMBL" id="CP114564">
    <property type="protein sequence ID" value="WAZ57514.1"/>
    <property type="molecule type" value="Genomic_DNA"/>
</dbReference>
<evidence type="ECO:0000313" key="11">
    <source>
        <dbReference type="Proteomes" id="UP000512222"/>
    </source>
</evidence>
<evidence type="ECO:0000313" key="8">
    <source>
        <dbReference type="EMBL" id="MDW2759924.1"/>
    </source>
</evidence>
<dbReference type="EMBL" id="DACSXJ010000005">
    <property type="protein sequence ID" value="HAT3896728.1"/>
    <property type="molecule type" value="Genomic_DNA"/>
</dbReference>
<reference evidence="9" key="4">
    <citation type="journal article" date="2021" name="Microb. Genom.">
        <title>A genomic epidemiological study shows that prevalence of antimicrobial resistance in Enterobacterales is associated with the livestock host, as well as antimicrobial usage.</title>
        <authorList>
            <person name="AbuOun M."/>
            <person name="Jones H."/>
            <person name="Stubberfield E."/>
            <person name="Gilson D."/>
            <person name="Shaw L.P."/>
            <person name="Hubbard A.T.M."/>
            <person name="Chau K.K."/>
            <person name="Sebra R."/>
            <person name="Peto T.E.A."/>
            <person name="Crook D.W."/>
            <person name="Read D.S."/>
            <person name="Gweon H.S."/>
            <person name="Walker A.S."/>
            <person name="Stoesser N."/>
            <person name="Smith R.P."/>
            <person name="Anjum M.F."/>
            <person name="On Behalf Of The Rehab Consortium."/>
        </authorList>
    </citation>
    <scope>NUCLEOTIDE SEQUENCE</scope>
    <source>
        <strain evidence="9">RHBSTW-00370</strain>
    </source>
</reference>
<dbReference type="OrthoDB" id="9865860at2"/>
<dbReference type="Proteomes" id="UP000885148">
    <property type="component" value="Unassembled WGS sequence"/>
</dbReference>
<organism evidence="6">
    <name type="scientific">Citrobacter freundii</name>
    <dbReference type="NCBI Taxonomy" id="546"/>
    <lineage>
        <taxon>Bacteria</taxon>
        <taxon>Pseudomonadati</taxon>
        <taxon>Pseudomonadota</taxon>
        <taxon>Gammaproteobacteria</taxon>
        <taxon>Enterobacterales</taxon>
        <taxon>Enterobacteriaceae</taxon>
        <taxon>Citrobacter</taxon>
        <taxon>Citrobacter freundii complex</taxon>
    </lineage>
</organism>
<dbReference type="RefSeq" id="WP_127674029.1">
    <property type="nucleotide sequence ID" value="NZ_AP026940.1"/>
</dbReference>
<feature type="region of interest" description="Disordered" evidence="1">
    <location>
        <begin position="24"/>
        <end position="52"/>
    </location>
</feature>
<sequence>MENPHCNSVAYVNGIPILLTLTRPGKKQKRPGGANPLQRVKQQTSHLEQKNEYFLEEVRDAEAWSEPGGYDRRSKRTG</sequence>
<gene>
    <name evidence="9" type="ORF">HV178_00995</name>
    <name evidence="6" type="ORF">I9Y29_001138</name>
    <name evidence="7" type="ORF">KV121_003204</name>
    <name evidence="2" type="ORF">KY227_003765</name>
    <name evidence="10" type="ORF">O4000_00955</name>
    <name evidence="4" type="ORF">P7U51_002956</name>
    <name evidence="5" type="ORF">PQQ21_000554</name>
    <name evidence="8" type="ORF">RYZ67_15740</name>
    <name evidence="3" type="ORF">SGX49_001078</name>
</gene>
<proteinExistence type="predicted"/>
<reference evidence="6" key="1">
    <citation type="journal article" date="2018" name="Genome Biol.">
        <title>SKESA: strategic k-mer extension for scrupulous assemblies.</title>
        <authorList>
            <person name="Souvorov A."/>
            <person name="Agarwala R."/>
            <person name="Lipman D.J."/>
        </authorList>
    </citation>
    <scope>NUCLEOTIDE SEQUENCE</scope>
    <source>
        <strain evidence="7">91871</strain>
        <strain evidence="6">O50</strain>
    </source>
</reference>
<dbReference type="EMBL" id="CP056573">
    <property type="protein sequence ID" value="QLV28618.1"/>
    <property type="molecule type" value="Genomic_DNA"/>
</dbReference>
<evidence type="ECO:0000313" key="7">
    <source>
        <dbReference type="EMBL" id="HBH7043116.1"/>
    </source>
</evidence>
<dbReference type="EMBL" id="ABOSXX010000003">
    <property type="protein sequence ID" value="ELV3678688.1"/>
    <property type="molecule type" value="Genomic_DNA"/>
</dbReference>
<dbReference type="EMBL" id="ABLGCN030000006">
    <property type="protein sequence ID" value="EMM7458436.1"/>
    <property type="molecule type" value="Genomic_DNA"/>
</dbReference>
<protein>
    <submittedName>
        <fullName evidence="6">Uncharacterized protein</fullName>
    </submittedName>
</protein>
<keyword evidence="12" id="KW-1185">Reference proteome</keyword>
<dbReference type="Proteomes" id="UP000512222">
    <property type="component" value="Chromosome"/>
</dbReference>
<dbReference type="EMBL" id="ABBJDF010000023">
    <property type="protein sequence ID" value="EHT9940649.1"/>
    <property type="molecule type" value="Genomic_DNA"/>
</dbReference>
<dbReference type="GeneID" id="86998982"/>
<dbReference type="Proteomes" id="UP001278087">
    <property type="component" value="Unassembled WGS sequence"/>
</dbReference>
<dbReference type="Proteomes" id="UP000855471">
    <property type="component" value="Unassembled WGS sequence"/>
</dbReference>
<dbReference type="EMBL" id="JAWPBU010000018">
    <property type="protein sequence ID" value="MDW2759924.1"/>
    <property type="molecule type" value="Genomic_DNA"/>
</dbReference>
<dbReference type="EMBL" id="DAESCB010000010">
    <property type="protein sequence ID" value="HBH7043116.1"/>
    <property type="molecule type" value="Genomic_DNA"/>
</dbReference>
<accession>A0A437ITU4</accession>
<reference evidence="4" key="7">
    <citation type="submission" date="2024-02" db="EMBL/GenBank/DDBJ databases">
        <authorList>
            <consortium name="Clinical and Environmental Microbiology Branch: Whole genome sequencing antimicrobial resistance pathogens in the healthcare setting"/>
        </authorList>
    </citation>
    <scope>NUCLEOTIDE SEQUENCE</scope>
    <source>
        <strain evidence="2">2021DK-00049</strain>
        <strain evidence="5">2023GN-00102</strain>
        <strain evidence="3">2023GN-00287</strain>
        <strain evidence="4">Whole organism</strain>
    </source>
</reference>
<reference evidence="10" key="5">
    <citation type="submission" date="2022-12" db="EMBL/GenBank/DDBJ databases">
        <title>2953647.</title>
        <authorList>
            <person name="Hergert J."/>
            <person name="Casey R."/>
            <person name="Wagner J."/>
            <person name="Young E.L."/>
            <person name="Oakeson K.F."/>
        </authorList>
    </citation>
    <scope>NUCLEOTIDE SEQUENCE</scope>
    <source>
        <strain evidence="10">2953647</strain>
    </source>
</reference>
<reference evidence="6" key="3">
    <citation type="submission" date="2020-09" db="EMBL/GenBank/DDBJ databases">
        <authorList>
            <consortium name="NCBI Pathogen Detection Project"/>
        </authorList>
    </citation>
    <scope>NUCLEOTIDE SEQUENCE</scope>
    <source>
        <strain evidence="7">91871</strain>
        <strain evidence="6">O50</strain>
    </source>
</reference>
<dbReference type="AlphaFoldDB" id="A0A437ITU4"/>
<evidence type="ECO:0000313" key="5">
    <source>
        <dbReference type="EMBL" id="EMN4143364.1"/>
    </source>
</evidence>